<protein>
    <submittedName>
        <fullName evidence="2">Uncharacterized protein</fullName>
    </submittedName>
</protein>
<proteinExistence type="predicted"/>
<dbReference type="AlphaFoldDB" id="A0A1Z1MDE5"/>
<dbReference type="EMBL" id="MF101430">
    <property type="protein sequence ID" value="ARW64040.1"/>
    <property type="molecule type" value="Genomic_DNA"/>
</dbReference>
<evidence type="ECO:0000313" key="2">
    <source>
        <dbReference type="EMBL" id="ARW64040.1"/>
    </source>
</evidence>
<organism evidence="2">
    <name type="scientific">Alsidium seaforthii</name>
    <dbReference type="NCBI Taxonomy" id="2007182"/>
    <lineage>
        <taxon>Eukaryota</taxon>
        <taxon>Rhodophyta</taxon>
        <taxon>Florideophyceae</taxon>
        <taxon>Rhodymeniophycidae</taxon>
        <taxon>Ceramiales</taxon>
        <taxon>Rhodomelaceae</taxon>
        <taxon>Polysiphonioideae</taxon>
        <taxon>Alsidium</taxon>
    </lineage>
</organism>
<reference evidence="2" key="1">
    <citation type="journal article" date="2017" name="J. Phycol.">
        <title>Analysis of chloroplast genomes and a supermatrix inform reclassification of the Rhodomelaceae (Rhodophyta).</title>
        <authorList>
            <person name="Diaz-Tapia P."/>
            <person name="Maggs C.A."/>
            <person name="West J.A."/>
            <person name="Verbruggen H."/>
        </authorList>
    </citation>
    <scope>NUCLEOTIDE SEQUENCE</scope>
    <source>
        <strain evidence="2">PD644</strain>
    </source>
</reference>
<sequence length="162" mass="19399">MQNKMYWKKRLNLLIISLEALSTYQSSSCLEEIKYLQYRCNKNVSTISTKFFHIKNYSQNSFIQQIIDIFIIYINICKNSPSTIATKILTDYAKNKSSHDMAQYVKKFKYIYSIRNEYYIHKKSNSFLYHKETNKIAITTLYLLTKLTKKQGLYFLIKYLDI</sequence>
<dbReference type="RefSeq" id="YP_009395272.1">
    <property type="nucleotide sequence ID" value="NC_035276.1"/>
</dbReference>
<feature type="chain" id="PRO_5013277948" evidence="1">
    <location>
        <begin position="30"/>
        <end position="162"/>
    </location>
</feature>
<feature type="signal peptide" evidence="1">
    <location>
        <begin position="1"/>
        <end position="29"/>
    </location>
</feature>
<evidence type="ECO:0000256" key="1">
    <source>
        <dbReference type="SAM" id="SignalP"/>
    </source>
</evidence>
<keyword evidence="2" id="KW-0934">Plastid</keyword>
<dbReference type="GeneID" id="33357271"/>
<keyword evidence="2" id="KW-0150">Chloroplast</keyword>
<name>A0A1Z1MDE5_9FLOR</name>
<gene>
    <name evidence="2" type="primary">ConsOrf3</name>
</gene>
<keyword evidence="1" id="KW-0732">Signal</keyword>
<accession>A0A1Z1MDE5</accession>
<geneLocation type="chloroplast" evidence="2"/>